<dbReference type="RefSeq" id="WP_187332265.1">
    <property type="nucleotide sequence ID" value="NZ_CP060490.1"/>
</dbReference>
<gene>
    <name evidence="2" type="ORF">H8790_09350</name>
</gene>
<organism evidence="2 3">
    <name type="scientific">Oscillibacter hominis</name>
    <dbReference type="NCBI Taxonomy" id="2763056"/>
    <lineage>
        <taxon>Bacteria</taxon>
        <taxon>Bacillati</taxon>
        <taxon>Bacillota</taxon>
        <taxon>Clostridia</taxon>
        <taxon>Eubacteriales</taxon>
        <taxon>Oscillospiraceae</taxon>
        <taxon>Oscillibacter</taxon>
    </lineage>
</organism>
<feature type="transmembrane region" description="Helical" evidence="1">
    <location>
        <begin position="141"/>
        <end position="162"/>
    </location>
</feature>
<keyword evidence="1" id="KW-0472">Membrane</keyword>
<dbReference type="Proteomes" id="UP000515960">
    <property type="component" value="Chromosome"/>
</dbReference>
<feature type="transmembrane region" description="Helical" evidence="1">
    <location>
        <begin position="106"/>
        <end position="129"/>
    </location>
</feature>
<dbReference type="EMBL" id="CP060490">
    <property type="protein sequence ID" value="QNL43674.1"/>
    <property type="molecule type" value="Genomic_DNA"/>
</dbReference>
<reference evidence="2 3" key="1">
    <citation type="submission" date="2020-08" db="EMBL/GenBank/DDBJ databases">
        <authorList>
            <person name="Liu C."/>
            <person name="Sun Q."/>
        </authorList>
    </citation>
    <scope>NUCLEOTIDE SEQUENCE [LARGE SCALE GENOMIC DNA]</scope>
    <source>
        <strain evidence="2 3">NSJ-62</strain>
    </source>
</reference>
<dbReference type="AlphaFoldDB" id="A0A7G9B293"/>
<proteinExistence type="predicted"/>
<keyword evidence="3" id="KW-1185">Reference proteome</keyword>
<evidence type="ECO:0000313" key="3">
    <source>
        <dbReference type="Proteomes" id="UP000515960"/>
    </source>
</evidence>
<keyword evidence="1" id="KW-1133">Transmembrane helix</keyword>
<name>A0A7G9B293_9FIRM</name>
<dbReference type="InterPro" id="IPR010540">
    <property type="entry name" value="CmpB_TMEM229"/>
</dbReference>
<feature type="transmembrane region" description="Helical" evidence="1">
    <location>
        <begin position="66"/>
        <end position="85"/>
    </location>
</feature>
<feature type="transmembrane region" description="Helical" evidence="1">
    <location>
        <begin position="6"/>
        <end position="22"/>
    </location>
</feature>
<feature type="transmembrane region" description="Helical" evidence="1">
    <location>
        <begin position="34"/>
        <end position="54"/>
    </location>
</feature>
<sequence length="180" mass="20488">MPFFWYFFIYSLLGYGLEKAFAKATHANKQNRKGFLLLPLCPVYGLAMAALLSLPEGLVRSPWSLLFWGAFTATAVEYAVHWFYDTLFGVRFWDYSSTFGNVRGRVCVPFSLIWGILTTAAVVFLQPLIRLAVFRIPGWATYGALLLVTADLVFSARLLSLYHDTELLNVHRLYSASRRL</sequence>
<dbReference type="Pfam" id="PF06541">
    <property type="entry name" value="ABC_trans_CmpB"/>
    <property type="match status" value="1"/>
</dbReference>
<dbReference type="KEGG" id="ohi:H8790_09350"/>
<accession>A0A7G9B293</accession>
<evidence type="ECO:0000313" key="2">
    <source>
        <dbReference type="EMBL" id="QNL43674.1"/>
    </source>
</evidence>
<protein>
    <submittedName>
        <fullName evidence="2">Putative ABC transporter permease</fullName>
    </submittedName>
</protein>
<evidence type="ECO:0000256" key="1">
    <source>
        <dbReference type="SAM" id="Phobius"/>
    </source>
</evidence>
<keyword evidence="1" id="KW-0812">Transmembrane</keyword>